<dbReference type="SMART" id="SM00256">
    <property type="entry name" value="FBOX"/>
    <property type="match status" value="1"/>
</dbReference>
<dbReference type="InterPro" id="IPR036047">
    <property type="entry name" value="F-box-like_dom_sf"/>
</dbReference>
<dbReference type="SUPFAM" id="SSF81383">
    <property type="entry name" value="F-box domain"/>
    <property type="match status" value="1"/>
</dbReference>
<accession>A0A8H6HI06</accession>
<feature type="region of interest" description="Disordered" evidence="1">
    <location>
        <begin position="1"/>
        <end position="60"/>
    </location>
</feature>
<dbReference type="Gene3D" id="1.20.1280.50">
    <property type="match status" value="1"/>
</dbReference>
<feature type="compositionally biased region" description="Basic and acidic residues" evidence="1">
    <location>
        <begin position="1"/>
        <end position="17"/>
    </location>
</feature>
<dbReference type="Proteomes" id="UP000521943">
    <property type="component" value="Unassembled WGS sequence"/>
</dbReference>
<keyword evidence="4" id="KW-1185">Reference proteome</keyword>
<dbReference type="OrthoDB" id="2322499at2759"/>
<proteinExistence type="predicted"/>
<gene>
    <name evidence="3" type="ORF">DFP72DRAFT_1175445</name>
</gene>
<comment type="caution">
    <text evidence="3">The sequence shown here is derived from an EMBL/GenBank/DDBJ whole genome shotgun (WGS) entry which is preliminary data.</text>
</comment>
<dbReference type="AlphaFoldDB" id="A0A8H6HI06"/>
<evidence type="ECO:0000256" key="1">
    <source>
        <dbReference type="SAM" id="MobiDB-lite"/>
    </source>
</evidence>
<feature type="domain" description="F-box" evidence="2">
    <location>
        <begin position="62"/>
        <end position="109"/>
    </location>
</feature>
<protein>
    <recommendedName>
        <fullName evidence="2">F-box domain-containing protein</fullName>
    </recommendedName>
</protein>
<evidence type="ECO:0000313" key="4">
    <source>
        <dbReference type="Proteomes" id="UP000521943"/>
    </source>
</evidence>
<organism evidence="3 4">
    <name type="scientific">Ephemerocybe angulata</name>
    <dbReference type="NCBI Taxonomy" id="980116"/>
    <lineage>
        <taxon>Eukaryota</taxon>
        <taxon>Fungi</taxon>
        <taxon>Dikarya</taxon>
        <taxon>Basidiomycota</taxon>
        <taxon>Agaricomycotina</taxon>
        <taxon>Agaricomycetes</taxon>
        <taxon>Agaricomycetidae</taxon>
        <taxon>Agaricales</taxon>
        <taxon>Agaricineae</taxon>
        <taxon>Psathyrellaceae</taxon>
        <taxon>Ephemerocybe</taxon>
    </lineage>
</organism>
<dbReference type="InterPro" id="IPR001810">
    <property type="entry name" value="F-box_dom"/>
</dbReference>
<dbReference type="EMBL" id="JACGCI010000089">
    <property type="protein sequence ID" value="KAF6746740.1"/>
    <property type="molecule type" value="Genomic_DNA"/>
</dbReference>
<name>A0A8H6HI06_9AGAR</name>
<dbReference type="PROSITE" id="PS50181">
    <property type="entry name" value="FBOX"/>
    <property type="match status" value="1"/>
</dbReference>
<evidence type="ECO:0000313" key="3">
    <source>
        <dbReference type="EMBL" id="KAF6746740.1"/>
    </source>
</evidence>
<sequence>MKETEGNVDTDTPHEVKSLSIVTNHKATPEIHETEQPSEAVSKPPESQQAPKRKNAKRRDLSRFLGTMPPELIFEVLMYLPPQDLVNMACTTKAIRRLLLSIPLLWERKREELEAPAPPPTFSNAKWVSFLTTKHCYSCGAVNVRPDYYLLKYFCIKCRAAYLINDIKVKSMFPILSEEILHCIPYTQMNAQFKHNENRLYYSEDVEAMKFRWNWYLVDIEAGKEGAKEVFDSFKKGRAALVRDMQEIAPRAETWRNEVLARRSQQNKAVKKRRLDDIKRRFLRLGYIPEDLADLDHTDVGIGNSVLTEKAWEKLRQKLEPDIQGRKEARLFSEKQAVMKSRFAILTEAWDKWIAFLNLLTSEHFLYPQSFDLWYFLPINEILELDSGVEVTVKDFQPTIDIFHVLVSEFQRQMEVRALNLIPVANLAHASSNVALDLATSIFSCSIAPDCSWKDSDSHRSPALFTGWKAASMHRCSYTHLKYGVRTPVRRSRLVFATAASKLAHHLVHLCGADPFTTTADDMDTLDEQFICETCTEDTSGDHSKTAKKVVFNWRGALWHAAGRHKVVADDHGAQPTFSLLLGDVERKKVKRKNEKFKREALKTLPAWYCNHCLTYNNGKSGVLRDVREHVSNVHGIEKPSNPANYFFNEMCRFNLEGRWTAKSQD</sequence>
<reference evidence="3 4" key="1">
    <citation type="submission" date="2020-07" db="EMBL/GenBank/DDBJ databases">
        <title>Comparative genomics of pyrophilous fungi reveals a link between fire events and developmental genes.</title>
        <authorList>
            <consortium name="DOE Joint Genome Institute"/>
            <person name="Steindorff A.S."/>
            <person name="Carver A."/>
            <person name="Calhoun S."/>
            <person name="Stillman K."/>
            <person name="Liu H."/>
            <person name="Lipzen A."/>
            <person name="Pangilinan J."/>
            <person name="Labutti K."/>
            <person name="Bruns T.D."/>
            <person name="Grigoriev I.V."/>
        </authorList>
    </citation>
    <scope>NUCLEOTIDE SEQUENCE [LARGE SCALE GENOMIC DNA]</scope>
    <source>
        <strain evidence="3 4">CBS 144469</strain>
    </source>
</reference>
<dbReference type="Pfam" id="PF12937">
    <property type="entry name" value="F-box-like"/>
    <property type="match status" value="1"/>
</dbReference>
<evidence type="ECO:0000259" key="2">
    <source>
        <dbReference type="PROSITE" id="PS50181"/>
    </source>
</evidence>